<accession>A0A3R5UQX8</accession>
<proteinExistence type="predicted"/>
<dbReference type="Pfam" id="PF15890">
    <property type="entry name" value="Peptidase_Mx1"/>
    <property type="match status" value="1"/>
</dbReference>
<organism evidence="1 2">
    <name type="scientific">Ornithobacterium rhinotracheale</name>
    <dbReference type="NCBI Taxonomy" id="28251"/>
    <lineage>
        <taxon>Bacteria</taxon>
        <taxon>Pseudomonadati</taxon>
        <taxon>Bacteroidota</taxon>
        <taxon>Flavobacteriia</taxon>
        <taxon>Flavobacteriales</taxon>
        <taxon>Weeksellaceae</taxon>
        <taxon>Ornithobacterium</taxon>
    </lineage>
</organism>
<dbReference type="RefSeq" id="WP_128500650.1">
    <property type="nucleotide sequence ID" value="NZ_CP035107.1"/>
</dbReference>
<dbReference type="NCBIfam" id="TIGR04549">
    <property type="entry name" value="LP_HExxH_w_tonB"/>
    <property type="match status" value="1"/>
</dbReference>
<reference evidence="1 2" key="1">
    <citation type="submission" date="2019-01" db="EMBL/GenBank/DDBJ databases">
        <title>Whole Genome of Ornithobacterium rhinotracheale FARPER-174b.</title>
        <authorList>
            <person name="Tataje-Lavanda L.A."/>
            <person name="Montalvan A."/>
            <person name="Montesinos R."/>
            <person name="Zimic M."/>
            <person name="Fernandez-Sanchez M."/>
            <person name="Fernandez-Diaz M."/>
        </authorList>
    </citation>
    <scope>NUCLEOTIDE SEQUENCE [LARGE SCALE GENOMIC DNA]</scope>
    <source>
        <strain evidence="1 2">FARPER-174b</strain>
    </source>
</reference>
<dbReference type="SUPFAM" id="SSF55486">
    <property type="entry name" value="Metalloproteases ('zincins'), catalytic domain"/>
    <property type="match status" value="1"/>
</dbReference>
<sequence length="338" mass="39161">MKLKYWILTPLLCTFLQTCDRGEELREESVVTVEKGHESEFDKWLFETFTKPYNIEVKWKWDDNEIDNSFHVTPPRKEKAEQIMKAVYKIWIKPYEEVGGEDFIKTYVPKLIYLVGTPQYNEDGTKTLGLAEGGRKITLFDVDSFNNLDLEKMTSAFHTMHHEFAHILHQKVMYPTEYKTLTKGKYTGAWYNFQMHEANSLGFITPYSMSNENEDFVEVAATILSTVQNSNTPVEKTVPEKDQYGHVTGNIITRKMSDFQLKLYMFGIRTEQKSDGSLKLVQDEGAPIGLDIMLKKVKIVSNYYKDVWGIDIFKLQGKIEQATNELILENLQSNNAQP</sequence>
<evidence type="ECO:0000313" key="2">
    <source>
        <dbReference type="Proteomes" id="UP000287701"/>
    </source>
</evidence>
<dbReference type="AlphaFoldDB" id="A0A3R5UQX8"/>
<dbReference type="InterPro" id="IPR030890">
    <property type="entry name" value="LP_HExxH_w_TonB"/>
</dbReference>
<dbReference type="Gene3D" id="3.40.390.70">
    <property type="match status" value="1"/>
</dbReference>
<protein>
    <recommendedName>
        <fullName evidence="3">Substrate import-associated zinc metallohydrolase lipoprotein</fullName>
    </recommendedName>
</protein>
<name>A0A3R5UQX8_ORNRH</name>
<gene>
    <name evidence="1" type="ORF">EQP59_01590</name>
</gene>
<dbReference type="OrthoDB" id="1113652at2"/>
<dbReference type="Proteomes" id="UP000287701">
    <property type="component" value="Chromosome"/>
</dbReference>
<dbReference type="EMBL" id="CP035107">
    <property type="protein sequence ID" value="QAR30143.1"/>
    <property type="molecule type" value="Genomic_DNA"/>
</dbReference>
<evidence type="ECO:0008006" key="3">
    <source>
        <dbReference type="Google" id="ProtNLM"/>
    </source>
</evidence>
<evidence type="ECO:0000313" key="1">
    <source>
        <dbReference type="EMBL" id="QAR30143.1"/>
    </source>
</evidence>